<organism evidence="1 2">
    <name type="scientific">Morococcus cerebrosus</name>
    <dbReference type="NCBI Taxonomy" id="1056807"/>
    <lineage>
        <taxon>Bacteria</taxon>
        <taxon>Pseudomonadati</taxon>
        <taxon>Pseudomonadota</taxon>
        <taxon>Betaproteobacteria</taxon>
        <taxon>Neisseriales</taxon>
        <taxon>Neisseriaceae</taxon>
        <taxon>Morococcus</taxon>
    </lineage>
</organism>
<proteinExistence type="predicted"/>
<dbReference type="Proteomes" id="UP000031390">
    <property type="component" value="Unassembled WGS sequence"/>
</dbReference>
<accession>A0A0C1GX26</accession>
<evidence type="ECO:0000313" key="2">
    <source>
        <dbReference type="Proteomes" id="UP000031390"/>
    </source>
</evidence>
<evidence type="ECO:0000313" key="1">
    <source>
        <dbReference type="EMBL" id="KIC06402.1"/>
    </source>
</evidence>
<name>A0A0C1GX26_9NEIS</name>
<gene>
    <name evidence="1" type="ORF">MCC93_21390</name>
</gene>
<dbReference type="PATRIC" id="fig|1056807.3.peg.2054"/>
<dbReference type="EMBL" id="JUFZ01000104">
    <property type="protein sequence ID" value="KIC06402.1"/>
    <property type="molecule type" value="Genomic_DNA"/>
</dbReference>
<reference evidence="1 2" key="1">
    <citation type="submission" date="2014-12" db="EMBL/GenBank/DDBJ databases">
        <title>Genome sequence of Morococcus cerebrosus.</title>
        <authorList>
            <person name="Shin S.-K."/>
            <person name="Yi H."/>
        </authorList>
    </citation>
    <scope>NUCLEOTIDE SEQUENCE [LARGE SCALE GENOMIC DNA]</scope>
    <source>
        <strain evidence="1 2">CIP 81.93</strain>
    </source>
</reference>
<dbReference type="AlphaFoldDB" id="A0A0C1GX26"/>
<protein>
    <submittedName>
        <fullName evidence="1">Uncharacterized protein</fullName>
    </submittedName>
</protein>
<sequence>MTVWQVSDDLRLGMAKVCRFDAGGARAVSAKMQSCLCKQYSLWLRNHFLLSRNLLFAEGGKLSVIIL</sequence>
<comment type="caution">
    <text evidence="1">The sequence shown here is derived from an EMBL/GenBank/DDBJ whole genome shotgun (WGS) entry which is preliminary data.</text>
</comment>